<evidence type="ECO:0000313" key="1">
    <source>
        <dbReference type="EMBL" id="KAE8975067.1"/>
    </source>
</evidence>
<dbReference type="EMBL" id="QXFU01003477">
    <property type="protein sequence ID" value="KAE8975067.1"/>
    <property type="molecule type" value="Genomic_DNA"/>
</dbReference>
<dbReference type="Proteomes" id="UP000435112">
    <property type="component" value="Unassembled WGS sequence"/>
</dbReference>
<proteinExistence type="predicted"/>
<dbReference type="AlphaFoldDB" id="A0A6A3I002"/>
<organism evidence="1 2">
    <name type="scientific">Phytophthora rubi</name>
    <dbReference type="NCBI Taxonomy" id="129364"/>
    <lineage>
        <taxon>Eukaryota</taxon>
        <taxon>Sar</taxon>
        <taxon>Stramenopiles</taxon>
        <taxon>Oomycota</taxon>
        <taxon>Peronosporomycetes</taxon>
        <taxon>Peronosporales</taxon>
        <taxon>Peronosporaceae</taxon>
        <taxon>Phytophthora</taxon>
    </lineage>
</organism>
<evidence type="ECO:0000313" key="2">
    <source>
        <dbReference type="Proteomes" id="UP000435112"/>
    </source>
</evidence>
<sequence length="60" mass="6734">MAPFPPPLLIVARIFAPRADFASLEHVPHTVSLFLDSSVELPLHKACEFGSLRLLNHLWD</sequence>
<protein>
    <submittedName>
        <fullName evidence="1">Uncharacterized protein</fullName>
    </submittedName>
</protein>
<accession>A0A6A3I002</accession>
<dbReference type="OrthoDB" id="128754at2759"/>
<name>A0A6A3I002_9STRA</name>
<comment type="caution">
    <text evidence="1">The sequence shown here is derived from an EMBL/GenBank/DDBJ whole genome shotgun (WGS) entry which is preliminary data.</text>
</comment>
<reference evidence="1 2" key="1">
    <citation type="submission" date="2018-09" db="EMBL/GenBank/DDBJ databases">
        <title>Genomic investigation of the strawberry pathogen Phytophthora fragariae indicates pathogenicity is determined by transcriptional variation in three key races.</title>
        <authorList>
            <person name="Adams T.M."/>
            <person name="Armitage A.D."/>
            <person name="Sobczyk M.K."/>
            <person name="Bates H.J."/>
            <person name="Dunwell J.M."/>
            <person name="Nellist C.F."/>
            <person name="Harrison R.J."/>
        </authorList>
    </citation>
    <scope>NUCLEOTIDE SEQUENCE [LARGE SCALE GENOMIC DNA]</scope>
    <source>
        <strain evidence="1 2">SCRP324</strain>
    </source>
</reference>
<gene>
    <name evidence="1" type="ORF">PR002_g25708</name>
</gene>
<feature type="non-terminal residue" evidence="1">
    <location>
        <position position="60"/>
    </location>
</feature>